<name>A0AAU7YCV6_9PSED</name>
<organism evidence="1">
    <name type="scientific">Pseudomonas solani</name>
    <dbReference type="NCBI Taxonomy" id="2731552"/>
    <lineage>
        <taxon>Bacteria</taxon>
        <taxon>Pseudomonadati</taxon>
        <taxon>Pseudomonadota</taxon>
        <taxon>Gammaproteobacteria</taxon>
        <taxon>Pseudomonadales</taxon>
        <taxon>Pseudomonadaceae</taxon>
        <taxon>Pseudomonas</taxon>
    </lineage>
</organism>
<gene>
    <name evidence="1" type="ORF">ABS648_14390</name>
</gene>
<evidence type="ECO:0000313" key="1">
    <source>
        <dbReference type="EMBL" id="XBY66904.1"/>
    </source>
</evidence>
<dbReference type="RefSeq" id="WP_350448565.1">
    <property type="nucleotide sequence ID" value="NZ_CP158373.1"/>
</dbReference>
<accession>A0AAU7YCV6</accession>
<dbReference type="AlphaFoldDB" id="A0AAU7YCV6"/>
<proteinExistence type="predicted"/>
<sequence>MTRQPDYFFLDGVPLGSGDVALAAQYNAYPDVDASRVLLKLQGQWTYIDFDEDLIRSLAFDPASGTLYMLGKSGVMYSLGGKGPDFSPAAIAGTFSQQEVVDPEERGELFRVRALDGRVLVCGLGGQLLELRNGNWLDLSYTGPIAESPDFEDVGLDAQGLPIAVGWAGTAYRRTPRDWQRIDCPTNAILSTIVADGPGRHLLCGNNGIVLEMDDSSIWDLSVDAPLGNLWSVTRHADLIYACEPGRLLVRDRDKWKPEIVSQTIASPSFHRLISTGSELWSFGADHVFVKRADGTWEQFPVLGNEL</sequence>
<reference evidence="1" key="1">
    <citation type="submission" date="2023-08" db="EMBL/GenBank/DDBJ databases">
        <title>Increased levels of nutrients transform a symbiont into a lethal pathobiont.</title>
        <authorList>
            <person name="Lachnit T."/>
            <person name="Ulrich L."/>
            <person name="Willmer F.M."/>
            <person name="Hasenbein T."/>
            <person name="Steiner L.X."/>
            <person name="Wolters M."/>
            <person name="Herbst E.M."/>
            <person name="Deines P."/>
        </authorList>
    </citation>
    <scope>NUCLEOTIDE SEQUENCE</scope>
    <source>
        <strain evidence="1">T3</strain>
    </source>
</reference>
<protein>
    <submittedName>
        <fullName evidence="1">Uncharacterized protein</fullName>
    </submittedName>
</protein>
<dbReference type="EMBL" id="CP158373">
    <property type="protein sequence ID" value="XBY66904.1"/>
    <property type="molecule type" value="Genomic_DNA"/>
</dbReference>